<evidence type="ECO:0000256" key="6">
    <source>
        <dbReference type="ARBA" id="ARBA00022775"/>
    </source>
</evidence>
<evidence type="ECO:0000256" key="10">
    <source>
        <dbReference type="ARBA" id="ARBA00023136"/>
    </source>
</evidence>
<dbReference type="GO" id="GO:0006836">
    <property type="term" value="P:neurotransmitter transport"/>
    <property type="evidence" value="ECO:0007669"/>
    <property type="project" value="UniProtKB-KW"/>
</dbReference>
<dbReference type="GeneID" id="110237609"/>
<dbReference type="PROSITE" id="PS00610">
    <property type="entry name" value="NA_NEUROTRAN_SYMP_1"/>
    <property type="match status" value="1"/>
</dbReference>
<keyword evidence="5 13" id="KW-0479">Metal-binding</keyword>
<evidence type="ECO:0000256" key="13">
    <source>
        <dbReference type="PIRSR" id="PIRSR600175-1"/>
    </source>
</evidence>
<evidence type="ECO:0000313" key="18">
    <source>
        <dbReference type="Proteomes" id="UP000887567"/>
    </source>
</evidence>
<feature type="binding site" evidence="13">
    <location>
        <position position="37"/>
    </location>
    <ligand>
        <name>Na(+)</name>
        <dbReference type="ChEBI" id="CHEBI:29101"/>
        <label>1</label>
    </ligand>
</feature>
<feature type="transmembrane region" description="Helical" evidence="16">
    <location>
        <begin position="24"/>
        <end position="42"/>
    </location>
</feature>
<feature type="binding site" evidence="13">
    <location>
        <position position="374"/>
    </location>
    <ligand>
        <name>Na(+)</name>
        <dbReference type="ChEBI" id="CHEBI:29101"/>
        <label>1</label>
    </ligand>
</feature>
<organism evidence="17 18">
    <name type="scientific">Exaiptasia diaphana</name>
    <name type="common">Tropical sea anemone</name>
    <name type="synonym">Aiptasia pulchella</name>
    <dbReference type="NCBI Taxonomy" id="2652724"/>
    <lineage>
        <taxon>Eukaryota</taxon>
        <taxon>Metazoa</taxon>
        <taxon>Cnidaria</taxon>
        <taxon>Anthozoa</taxon>
        <taxon>Hexacorallia</taxon>
        <taxon>Actiniaria</taxon>
        <taxon>Aiptasiidae</taxon>
        <taxon>Exaiptasia</taxon>
    </lineage>
</organism>
<keyword evidence="6" id="KW-0532">Neurotransmitter transport</keyword>
<feature type="disulfide bond" evidence="14">
    <location>
        <begin position="136"/>
        <end position="145"/>
    </location>
</feature>
<dbReference type="AlphaFoldDB" id="A0A913YJ20"/>
<dbReference type="PANTHER" id="PTHR11616">
    <property type="entry name" value="SODIUM/CHLORIDE DEPENDENT TRANSPORTER"/>
    <property type="match status" value="1"/>
</dbReference>
<feature type="transmembrane region" description="Helical" evidence="16">
    <location>
        <begin position="267"/>
        <end position="291"/>
    </location>
</feature>
<evidence type="ECO:0000256" key="12">
    <source>
        <dbReference type="ARBA" id="ARBA00023180"/>
    </source>
</evidence>
<dbReference type="GO" id="GO:0015378">
    <property type="term" value="F:sodium:chloride symporter activity"/>
    <property type="evidence" value="ECO:0007669"/>
    <property type="project" value="UniProtKB-ARBA"/>
</dbReference>
<keyword evidence="10 16" id="KW-0472">Membrane</keyword>
<evidence type="ECO:0000256" key="7">
    <source>
        <dbReference type="ARBA" id="ARBA00022847"/>
    </source>
</evidence>
<feature type="transmembrane region" description="Helical" evidence="16">
    <location>
        <begin position="96"/>
        <end position="124"/>
    </location>
</feature>
<name>A0A913YJ20_EXADI</name>
<sequence length="561" mass="62418">MQVHPAGVEEAEPKREEWAHKADFLLSCIGYAVGLGNIWRFPYLCYRNGGASFLIPYIIMLLLCGIPLFYMELALGQYFTRGALQLWKKICPISKGIGIAMLVISSLISTYYNIIIAWSFLYLFNSIKGNIPFNSCDNSWNTILCLEPGGDSVARCIRLGLPKNCKLTTPSEEYWKNFILAMTSGMEVVGEVRQPLALSLFLAWLIVFLCVVYGIKSSGKVAYFSATFPYVILVILIVRGATLPGAYKGVIFYLKPDFTRLLHPQAWVDAASQIFFSLSCGLGGLIVFGSYNKFNNNCQRDAITVSVINCWTSFFGGFAIFTVLGFVSETLDKDVQDVISSGPGLAFVVYPESIAQMPVSPLWAVLFFVMLFLLGIDSQGGIYVFNILDRQSGGFSLIFVSIFESVVVAWCYVSPLVVTLIFVWSLISWKGLEYEGYKYPFSGELIGWGLCLVSILCIPGFAFWHITRLPGSLKSRIKQGFTSPASTKDLDQTFSAYTKIKACIINMPTKLDHVPTSSIGETYSTEKAKIEIPPKRVKSEPLDFRKAALLHSMKIHIESLV</sequence>
<keyword evidence="9 13" id="KW-0915">Sodium</keyword>
<feature type="binding site" evidence="13">
    <location>
        <position position="378"/>
    </location>
    <ligand>
        <name>Na(+)</name>
        <dbReference type="ChEBI" id="CHEBI:29101"/>
        <label>1</label>
    </ligand>
</feature>
<evidence type="ECO:0000256" key="14">
    <source>
        <dbReference type="PIRSR" id="PIRSR600175-2"/>
    </source>
</evidence>
<dbReference type="RefSeq" id="XP_028514497.1">
    <property type="nucleotide sequence ID" value="XM_028658696.1"/>
</dbReference>
<evidence type="ECO:0000256" key="9">
    <source>
        <dbReference type="ARBA" id="ARBA00023053"/>
    </source>
</evidence>
<feature type="transmembrane region" description="Helical" evidence="16">
    <location>
        <begin position="303"/>
        <end position="327"/>
    </location>
</feature>
<keyword evidence="2 15" id="KW-0813">Transport</keyword>
<dbReference type="PROSITE" id="PS50267">
    <property type="entry name" value="NA_NEUROTRAN_SYMP_3"/>
    <property type="match status" value="1"/>
</dbReference>
<evidence type="ECO:0000256" key="5">
    <source>
        <dbReference type="ARBA" id="ARBA00022723"/>
    </source>
</evidence>
<feature type="binding site" evidence="13">
    <location>
        <position position="32"/>
    </location>
    <ligand>
        <name>Na(+)</name>
        <dbReference type="ChEBI" id="CHEBI:29101"/>
        <label>1</label>
    </ligand>
</feature>
<feature type="binding site" evidence="13">
    <location>
        <position position="309"/>
    </location>
    <ligand>
        <name>Na(+)</name>
        <dbReference type="ChEBI" id="CHEBI:29101"/>
        <label>1</label>
    </ligand>
</feature>
<keyword evidence="12" id="KW-0325">Glycoprotein</keyword>
<keyword evidence="11 14" id="KW-1015">Disulfide bond</keyword>
<dbReference type="GO" id="GO:0006865">
    <property type="term" value="P:amino acid transport"/>
    <property type="evidence" value="ECO:0007669"/>
    <property type="project" value="TreeGrafter"/>
</dbReference>
<dbReference type="NCBIfam" id="NF037979">
    <property type="entry name" value="Na_transp"/>
    <property type="match status" value="1"/>
</dbReference>
<dbReference type="GO" id="GO:0005886">
    <property type="term" value="C:plasma membrane"/>
    <property type="evidence" value="ECO:0007669"/>
    <property type="project" value="UniProtKB-SubCell"/>
</dbReference>
<dbReference type="PRINTS" id="PR00176">
    <property type="entry name" value="NANEUSMPORT"/>
</dbReference>
<dbReference type="KEGG" id="epa:110237609"/>
<evidence type="ECO:0000256" key="8">
    <source>
        <dbReference type="ARBA" id="ARBA00022989"/>
    </source>
</evidence>
<proteinExistence type="inferred from homology"/>
<dbReference type="GO" id="GO:0008504">
    <property type="term" value="F:monoamine transmembrane transporter activity"/>
    <property type="evidence" value="ECO:0007669"/>
    <property type="project" value="UniProtKB-ARBA"/>
</dbReference>
<dbReference type="GO" id="GO:0046872">
    <property type="term" value="F:metal ion binding"/>
    <property type="evidence" value="ECO:0007669"/>
    <property type="project" value="UniProtKB-KW"/>
</dbReference>
<evidence type="ECO:0000256" key="3">
    <source>
        <dbReference type="ARBA" id="ARBA00022475"/>
    </source>
</evidence>
<feature type="transmembrane region" description="Helical" evidence="16">
    <location>
        <begin position="54"/>
        <end position="75"/>
    </location>
</feature>
<feature type="binding site" evidence="13">
    <location>
        <position position="30"/>
    </location>
    <ligand>
        <name>Na(+)</name>
        <dbReference type="ChEBI" id="CHEBI:29101"/>
        <label>1</label>
    </ligand>
</feature>
<feature type="transmembrane region" description="Helical" evidence="16">
    <location>
        <begin position="196"/>
        <end position="215"/>
    </location>
</feature>
<evidence type="ECO:0000256" key="11">
    <source>
        <dbReference type="ARBA" id="ARBA00023157"/>
    </source>
</evidence>
<dbReference type="Proteomes" id="UP000887567">
    <property type="component" value="Unplaced"/>
</dbReference>
<dbReference type="OrthoDB" id="6581954at2759"/>
<dbReference type="SUPFAM" id="SSF161070">
    <property type="entry name" value="SNF-like"/>
    <property type="match status" value="1"/>
</dbReference>
<accession>A0A913YJ20</accession>
<evidence type="ECO:0000313" key="17">
    <source>
        <dbReference type="EnsemblMetazoa" id="XP_028514497.1"/>
    </source>
</evidence>
<evidence type="ECO:0000256" key="16">
    <source>
        <dbReference type="SAM" id="Phobius"/>
    </source>
</evidence>
<feature type="transmembrane region" description="Helical" evidence="16">
    <location>
        <begin position="445"/>
        <end position="466"/>
    </location>
</feature>
<comment type="similarity">
    <text evidence="15">Belongs to the sodium:neurotransmitter symporter (SNF) (TC 2.A.22) family.</text>
</comment>
<dbReference type="PANTHER" id="PTHR11616:SF320">
    <property type="entry name" value="SODIUM-DEPENDENT NORADRENALINE TRANSPORTER"/>
    <property type="match status" value="1"/>
</dbReference>
<dbReference type="GO" id="GO:0090493">
    <property type="term" value="P:catecholamine uptake"/>
    <property type="evidence" value="ECO:0007669"/>
    <property type="project" value="UniProtKB-ARBA"/>
</dbReference>
<keyword evidence="4 15" id="KW-0812">Transmembrane</keyword>
<protein>
    <recommendedName>
        <fullName evidence="15">Transporter</fullName>
    </recommendedName>
</protein>
<keyword evidence="7 15" id="KW-0769">Symport</keyword>
<dbReference type="Pfam" id="PF00209">
    <property type="entry name" value="SNF"/>
    <property type="match status" value="2"/>
</dbReference>
<feature type="transmembrane region" description="Helical" evidence="16">
    <location>
        <begin position="397"/>
        <end position="425"/>
    </location>
</feature>
<dbReference type="InterPro" id="IPR000175">
    <property type="entry name" value="Na/ntran_symport"/>
</dbReference>
<reference evidence="17" key="1">
    <citation type="submission" date="2022-11" db="UniProtKB">
        <authorList>
            <consortium name="EnsemblMetazoa"/>
        </authorList>
    </citation>
    <scope>IDENTIFICATION</scope>
</reference>
<evidence type="ECO:0000256" key="2">
    <source>
        <dbReference type="ARBA" id="ARBA00022448"/>
    </source>
</evidence>
<dbReference type="EnsemblMetazoa" id="XM_028658696.1">
    <property type="protein sequence ID" value="XP_028514497.1"/>
    <property type="gene ID" value="LOC110237609"/>
</dbReference>
<feature type="binding site" evidence="13">
    <location>
        <position position="277"/>
    </location>
    <ligand>
        <name>Na(+)</name>
        <dbReference type="ChEBI" id="CHEBI:29101"/>
        <label>1</label>
    </ligand>
</feature>
<comment type="subcellular location">
    <subcellularLocation>
        <location evidence="1">Cell membrane</location>
        <topology evidence="1">Multi-pass membrane protein</topology>
    </subcellularLocation>
</comment>
<keyword evidence="18" id="KW-1185">Reference proteome</keyword>
<feature type="binding site" evidence="13">
    <location>
        <position position="377"/>
    </location>
    <ligand>
        <name>Na(+)</name>
        <dbReference type="ChEBI" id="CHEBI:29101"/>
        <label>1</label>
    </ligand>
</feature>
<evidence type="ECO:0000256" key="1">
    <source>
        <dbReference type="ARBA" id="ARBA00004651"/>
    </source>
</evidence>
<keyword evidence="3" id="KW-1003">Cell membrane</keyword>
<keyword evidence="8 16" id="KW-1133">Transmembrane helix</keyword>
<evidence type="ECO:0000256" key="4">
    <source>
        <dbReference type="ARBA" id="ARBA00022692"/>
    </source>
</evidence>
<dbReference type="InterPro" id="IPR037272">
    <property type="entry name" value="SNS_sf"/>
</dbReference>
<feature type="binding site" evidence="13">
    <location>
        <position position="33"/>
    </location>
    <ligand>
        <name>Na(+)</name>
        <dbReference type="ChEBI" id="CHEBI:29101"/>
        <label>1</label>
    </ligand>
</feature>
<evidence type="ECO:0000256" key="15">
    <source>
        <dbReference type="RuleBase" id="RU003732"/>
    </source>
</evidence>
<feature type="transmembrane region" description="Helical" evidence="16">
    <location>
        <begin position="362"/>
        <end position="385"/>
    </location>
</feature>
<feature type="transmembrane region" description="Helical" evidence="16">
    <location>
        <begin position="227"/>
        <end position="247"/>
    </location>
</feature>